<keyword evidence="3 9" id="KW-0812">Transmembrane</keyword>
<evidence type="ECO:0000256" key="10">
    <source>
        <dbReference type="SAM" id="MobiDB-lite"/>
    </source>
</evidence>
<dbReference type="InterPro" id="IPR014743">
    <property type="entry name" value="Cl-channel_core"/>
</dbReference>
<protein>
    <recommendedName>
        <fullName evidence="9">Chloride channel protein</fullName>
    </recommendedName>
</protein>
<dbReference type="Gene3D" id="3.10.580.20">
    <property type="match status" value="1"/>
</dbReference>
<feature type="transmembrane region" description="Helical" evidence="9">
    <location>
        <begin position="421"/>
        <end position="441"/>
    </location>
</feature>
<dbReference type="Pfam" id="PF00654">
    <property type="entry name" value="Voltage_CLC"/>
    <property type="match status" value="2"/>
</dbReference>
<comment type="caution">
    <text evidence="9">Lacks conserved residue(s) required for the propagation of feature annotation.</text>
</comment>
<evidence type="ECO:0000256" key="4">
    <source>
        <dbReference type="ARBA" id="ARBA00022989"/>
    </source>
</evidence>
<dbReference type="GO" id="GO:0005794">
    <property type="term" value="C:Golgi apparatus"/>
    <property type="evidence" value="ECO:0007669"/>
    <property type="project" value="TreeGrafter"/>
</dbReference>
<accession>A0A433QHD4</accession>
<feature type="domain" description="CBS" evidence="12">
    <location>
        <begin position="810"/>
        <end position="869"/>
    </location>
</feature>
<dbReference type="InterPro" id="IPR046342">
    <property type="entry name" value="CBS_dom_sf"/>
</dbReference>
<dbReference type="PANTHER" id="PTHR45711:SF9">
    <property type="entry name" value="ANION_PROTON EXCHANGE TRANSPORTER GEF1"/>
    <property type="match status" value="1"/>
</dbReference>
<dbReference type="PROSITE" id="PS51371">
    <property type="entry name" value="CBS"/>
    <property type="match status" value="2"/>
</dbReference>
<evidence type="ECO:0000256" key="1">
    <source>
        <dbReference type="ARBA" id="ARBA00004141"/>
    </source>
</evidence>
<dbReference type="CDD" id="cd04591">
    <property type="entry name" value="CBS_pair_voltage-gated_CLC_euk_bac"/>
    <property type="match status" value="1"/>
</dbReference>
<feature type="transmembrane region" description="Helical" evidence="9">
    <location>
        <begin position="690"/>
        <end position="714"/>
    </location>
</feature>
<evidence type="ECO:0000256" key="3">
    <source>
        <dbReference type="ARBA" id="ARBA00022692"/>
    </source>
</evidence>
<reference evidence="13 14" key="1">
    <citation type="journal article" date="2018" name="New Phytol.">
        <title>Phylogenomics of Endogonaceae and evolution of mycorrhizas within Mucoromycota.</title>
        <authorList>
            <person name="Chang Y."/>
            <person name="Desiro A."/>
            <person name="Na H."/>
            <person name="Sandor L."/>
            <person name="Lipzen A."/>
            <person name="Clum A."/>
            <person name="Barry K."/>
            <person name="Grigoriev I.V."/>
            <person name="Martin F.M."/>
            <person name="Stajich J.E."/>
            <person name="Smith M.E."/>
            <person name="Bonito G."/>
            <person name="Spatafora J.W."/>
        </authorList>
    </citation>
    <scope>NUCLEOTIDE SEQUENCE [LARGE SCALE GENOMIC DNA]</scope>
    <source>
        <strain evidence="13 14">AD002</strain>
    </source>
</reference>
<feature type="transmembrane region" description="Helical" evidence="9">
    <location>
        <begin position="462"/>
        <end position="482"/>
    </location>
</feature>
<evidence type="ECO:0000313" key="13">
    <source>
        <dbReference type="EMBL" id="RUS29203.1"/>
    </source>
</evidence>
<feature type="non-terminal residue" evidence="13">
    <location>
        <position position="1035"/>
    </location>
</feature>
<keyword evidence="7 9" id="KW-0868">Chloride</keyword>
<feature type="signal peptide" evidence="11">
    <location>
        <begin position="1"/>
        <end position="20"/>
    </location>
</feature>
<sequence length="1035" mass="115785">ALHGTVTALLLVLTYRVVLSQIHLARTDLQLSECIEPKDTPDNPLDKKYTNLECPLSHVTPHQRSSCSLRERSRVDGSTRPAQRGGRIDHTPFTPTGGFLDSRGTTPPQSRRGSGPVDEELQKIKRYEDFSTIDWVQDAIHERYRITALQEQSDDSWRSWVRLSYEAAQAWIVVLLVGVGIGLNAALIAIVTEWLSDIKMGYCSTGWWLNQKFCCWAIEEQDGSCPLWTTWSEVLYLGREFYIVNWLMYIIVAVNIIVEFPFLFAQPRFSLDMRSGSAYIRRNDVIRTCQTTFATVCAFLVKEFAPYAAGSGISEIKCILAGFVMKGFLGGWTLLIKSIGLALAVASNLSIGKEGPSVHMGCCVGNVVSRYFPKYQRNKAKMREILSASSAAGVAVAFGSPIGGVLFSLEEMSSNFPMKTMWRSFFCALIATMVLQAMNPFRTGKLVMFQVTYDRDWHMFEVIFFSIIGLFGGLYGAFVIKWNLFWVSLRKKHLKDYPIPEAATLAFITAVIAYPNVFMRIDMTEIMGILFQECEAGTNDYFGLCHRKVGFHSTGDGKMVRLHRLRRKACCSSKHAFPFLHSCKTRSSLEHHHIALYLYAGPDDRSHRIVPCGIFVPSMAIGATFGRALGLVVKVWQHYNPGFFLFASCKPDVPVSVFVSVVPFPLRNKRETANCLILFNYVQCMTPGMYAFLGAAAALCGVMRITVSVVVIMFELTGQITYILPTMITLLVTKAVGDWFGRGGIADRYIQLNGYPFLDKEEHTFGVPGTSVCESWQRKVMSTRCIQSTLFGYLVIPNMLNLSSPLSHVMQRDLIVMPLAGRKLDEIEMILHDTQYQGFPIVQDKQNMTLLGYIGRSELRYAIDKSKRIHGATSTAHCFFNVDGRSSPSLTSVSDQGFEDNGANARSVDFGPYIDHTPITVHPRLPLETVMDLFKKMGPRVILIEFAGRLVGLVTVKDVLKYIARTEARGRSQPGDPDYEYGASGADAWWEERYWGIGGRYSRVRRSANGSYIGVGGGSNGPASTKVMYSTKDED</sequence>
<evidence type="ECO:0000256" key="8">
    <source>
        <dbReference type="PROSITE-ProRule" id="PRU00703"/>
    </source>
</evidence>
<dbReference type="SUPFAM" id="SSF54631">
    <property type="entry name" value="CBS-domain pair"/>
    <property type="match status" value="1"/>
</dbReference>
<comment type="subcellular location">
    <subcellularLocation>
        <location evidence="1 9">Membrane</location>
        <topology evidence="1 9">Multi-pass membrane protein</topology>
    </subcellularLocation>
</comment>
<organism evidence="13 14">
    <name type="scientific">Jimgerdemannia flammicorona</name>
    <dbReference type="NCBI Taxonomy" id="994334"/>
    <lineage>
        <taxon>Eukaryota</taxon>
        <taxon>Fungi</taxon>
        <taxon>Fungi incertae sedis</taxon>
        <taxon>Mucoromycota</taxon>
        <taxon>Mucoromycotina</taxon>
        <taxon>Endogonomycetes</taxon>
        <taxon>Endogonales</taxon>
        <taxon>Endogonaceae</taxon>
        <taxon>Jimgerdemannia</taxon>
    </lineage>
</organism>
<comment type="caution">
    <text evidence="13">The sequence shown here is derived from an EMBL/GenBank/DDBJ whole genome shotgun (WGS) entry which is preliminary data.</text>
</comment>
<dbReference type="CDD" id="cd03684">
    <property type="entry name" value="ClC_3_like"/>
    <property type="match status" value="1"/>
</dbReference>
<evidence type="ECO:0000256" key="5">
    <source>
        <dbReference type="ARBA" id="ARBA00023065"/>
    </source>
</evidence>
<dbReference type="Gene3D" id="1.10.3080.10">
    <property type="entry name" value="Clc chloride channel"/>
    <property type="match status" value="1"/>
</dbReference>
<dbReference type="AlphaFoldDB" id="A0A433QHD4"/>
<feature type="non-terminal residue" evidence="13">
    <location>
        <position position="1"/>
    </location>
</feature>
<evidence type="ECO:0000256" key="11">
    <source>
        <dbReference type="SAM" id="SignalP"/>
    </source>
</evidence>
<feature type="transmembrane region" description="Helical" evidence="9">
    <location>
        <begin position="385"/>
        <end position="409"/>
    </location>
</feature>
<dbReference type="PANTHER" id="PTHR45711">
    <property type="entry name" value="CHLORIDE CHANNEL PROTEIN"/>
    <property type="match status" value="1"/>
</dbReference>
<dbReference type="GO" id="GO:0005247">
    <property type="term" value="F:voltage-gated chloride channel activity"/>
    <property type="evidence" value="ECO:0007669"/>
    <property type="project" value="TreeGrafter"/>
</dbReference>
<evidence type="ECO:0000256" key="2">
    <source>
        <dbReference type="ARBA" id="ARBA00022448"/>
    </source>
</evidence>
<feature type="transmembrane region" description="Helical" evidence="9">
    <location>
        <begin position="168"/>
        <end position="191"/>
    </location>
</feature>
<name>A0A433QHD4_9FUNG</name>
<dbReference type="GO" id="GO:0005886">
    <property type="term" value="C:plasma membrane"/>
    <property type="evidence" value="ECO:0007669"/>
    <property type="project" value="TreeGrafter"/>
</dbReference>
<evidence type="ECO:0000256" key="9">
    <source>
        <dbReference type="RuleBase" id="RU361221"/>
    </source>
</evidence>
<feature type="domain" description="CBS" evidence="12">
    <location>
        <begin position="914"/>
        <end position="969"/>
    </location>
</feature>
<dbReference type="PRINTS" id="PR00762">
    <property type="entry name" value="CLCHANNEL"/>
</dbReference>
<keyword evidence="6 9" id="KW-0472">Membrane</keyword>
<feature type="chain" id="PRO_5019090582" description="Chloride channel protein" evidence="11">
    <location>
        <begin position="21"/>
        <end position="1035"/>
    </location>
</feature>
<dbReference type="GO" id="GO:0005769">
    <property type="term" value="C:early endosome"/>
    <property type="evidence" value="ECO:0007669"/>
    <property type="project" value="TreeGrafter"/>
</dbReference>
<proteinExistence type="inferred from homology"/>
<dbReference type="SMART" id="SM00116">
    <property type="entry name" value="CBS"/>
    <property type="match status" value="1"/>
</dbReference>
<evidence type="ECO:0000256" key="6">
    <source>
        <dbReference type="ARBA" id="ARBA00023136"/>
    </source>
</evidence>
<feature type="region of interest" description="Disordered" evidence="10">
    <location>
        <begin position="1014"/>
        <end position="1035"/>
    </location>
</feature>
<gene>
    <name evidence="13" type="ORF">BC938DRAFT_480926</name>
</gene>
<feature type="region of interest" description="Disordered" evidence="10">
    <location>
        <begin position="58"/>
        <end position="118"/>
    </location>
</feature>
<dbReference type="InterPro" id="IPR001807">
    <property type="entry name" value="ClC"/>
</dbReference>
<dbReference type="SUPFAM" id="SSF81340">
    <property type="entry name" value="Clc chloride channel"/>
    <property type="match status" value="1"/>
</dbReference>
<evidence type="ECO:0000256" key="7">
    <source>
        <dbReference type="ARBA" id="ARBA00023214"/>
    </source>
</evidence>
<evidence type="ECO:0000313" key="14">
    <source>
        <dbReference type="Proteomes" id="UP000274822"/>
    </source>
</evidence>
<dbReference type="Gene3D" id="3.90.1280.20">
    <property type="match status" value="1"/>
</dbReference>
<feature type="transmembrane region" description="Helical" evidence="9">
    <location>
        <begin position="502"/>
        <end position="519"/>
    </location>
</feature>
<keyword evidence="8" id="KW-0129">CBS domain</keyword>
<dbReference type="InterPro" id="IPR000644">
    <property type="entry name" value="CBS_dom"/>
</dbReference>
<keyword evidence="4 9" id="KW-1133">Transmembrane helix</keyword>
<keyword evidence="5 9" id="KW-0406">Ion transport</keyword>
<evidence type="ECO:0000259" key="12">
    <source>
        <dbReference type="PROSITE" id="PS51371"/>
    </source>
</evidence>
<dbReference type="EMBL" id="RBNJ01005453">
    <property type="protein sequence ID" value="RUS29203.1"/>
    <property type="molecule type" value="Genomic_DNA"/>
</dbReference>
<feature type="compositionally biased region" description="Polar residues" evidence="10">
    <location>
        <begin position="103"/>
        <end position="112"/>
    </location>
</feature>
<dbReference type="Proteomes" id="UP000274822">
    <property type="component" value="Unassembled WGS sequence"/>
</dbReference>
<feature type="transmembrane region" description="Helical" evidence="9">
    <location>
        <begin position="246"/>
        <end position="265"/>
    </location>
</feature>
<keyword evidence="2 9" id="KW-0813">Transport</keyword>
<keyword evidence="11" id="KW-0732">Signal</keyword>
<dbReference type="Pfam" id="PF00571">
    <property type="entry name" value="CBS"/>
    <property type="match status" value="1"/>
</dbReference>
<comment type="similarity">
    <text evidence="9">Belongs to the chloride channel (TC 2.A.49) family.</text>
</comment>
<keyword evidence="14" id="KW-1185">Reference proteome</keyword>